<protein>
    <submittedName>
        <fullName evidence="2">Uncharacterized protein</fullName>
    </submittedName>
</protein>
<keyword evidence="3" id="KW-1185">Reference proteome</keyword>
<accession>A0A6J8B8T1</accession>
<evidence type="ECO:0000256" key="1">
    <source>
        <dbReference type="PROSITE-ProRule" id="PRU00023"/>
    </source>
</evidence>
<dbReference type="Proteomes" id="UP000507470">
    <property type="component" value="Unassembled WGS sequence"/>
</dbReference>
<reference evidence="2 3" key="1">
    <citation type="submission" date="2020-06" db="EMBL/GenBank/DDBJ databases">
        <authorList>
            <person name="Li R."/>
            <person name="Bekaert M."/>
        </authorList>
    </citation>
    <scope>NUCLEOTIDE SEQUENCE [LARGE SCALE GENOMIC DNA]</scope>
    <source>
        <strain evidence="3">wild</strain>
    </source>
</reference>
<dbReference type="Pfam" id="PF13606">
    <property type="entry name" value="Ank_3"/>
    <property type="match status" value="1"/>
</dbReference>
<gene>
    <name evidence="2" type="ORF">MCOR_15964</name>
</gene>
<organism evidence="2 3">
    <name type="scientific">Mytilus coruscus</name>
    <name type="common">Sea mussel</name>
    <dbReference type="NCBI Taxonomy" id="42192"/>
    <lineage>
        <taxon>Eukaryota</taxon>
        <taxon>Metazoa</taxon>
        <taxon>Spiralia</taxon>
        <taxon>Lophotrochozoa</taxon>
        <taxon>Mollusca</taxon>
        <taxon>Bivalvia</taxon>
        <taxon>Autobranchia</taxon>
        <taxon>Pteriomorphia</taxon>
        <taxon>Mytilida</taxon>
        <taxon>Mytiloidea</taxon>
        <taxon>Mytilidae</taxon>
        <taxon>Mytilinae</taxon>
        <taxon>Mytilus</taxon>
    </lineage>
</organism>
<name>A0A6J8B8T1_MYTCO</name>
<sequence>MFLKDRQNGQEIFKGETSLHVAAYCGRLNLIKWLIEEKGMDPMDKSSEKDRKVPKVSGYNFPVEDWIEDVNTVLHSREMSRQERADFLYLQLEEEPTADVCTSKDKTDSSEQSDKFNQLLGIVQKQSEQIEALTKSSVANIGDDDIWLAPRTRVGILFKGDVENHDRGHVEFIRTGHTDEIYIHDNVNCAETDLNLSTLEDFEMPVDISHLSSCQQQANRENK</sequence>
<keyword evidence="1" id="KW-0040">ANK repeat</keyword>
<dbReference type="AlphaFoldDB" id="A0A6J8B8T1"/>
<proteinExistence type="predicted"/>
<feature type="repeat" description="ANK" evidence="1">
    <location>
        <begin position="14"/>
        <end position="36"/>
    </location>
</feature>
<dbReference type="PROSITE" id="PS50297">
    <property type="entry name" value="ANK_REP_REGION"/>
    <property type="match status" value="1"/>
</dbReference>
<dbReference type="InterPro" id="IPR002110">
    <property type="entry name" value="Ankyrin_rpt"/>
</dbReference>
<evidence type="ECO:0000313" key="3">
    <source>
        <dbReference type="Proteomes" id="UP000507470"/>
    </source>
</evidence>
<dbReference type="PROSITE" id="PS50088">
    <property type="entry name" value="ANK_REPEAT"/>
    <property type="match status" value="1"/>
</dbReference>
<dbReference type="EMBL" id="CACVKT020002776">
    <property type="protein sequence ID" value="CAC5379963.1"/>
    <property type="molecule type" value="Genomic_DNA"/>
</dbReference>
<evidence type="ECO:0000313" key="2">
    <source>
        <dbReference type="EMBL" id="CAC5379963.1"/>
    </source>
</evidence>